<sequence>MCLSGYLFLLLSSRRRGAETAPQNTKIFRNSVRKMMKKEIYMNPSLEGEFLTTEPPRKSFKSFKAIQRHYSQPAFCLEPELAGSCKNKTARYFYNAKTGYCEPFVYSGCEGSKNNFNTIEGCLKSCCP</sequence>
<dbReference type="InterPro" id="IPR050098">
    <property type="entry name" value="TFPI/VKTCI-like"/>
</dbReference>
<reference evidence="3 4" key="1">
    <citation type="submission" date="2019-06" db="EMBL/GenBank/DDBJ databases">
        <title>Discovery of a novel chromosome fission-fusion reversal in muntjac.</title>
        <authorList>
            <person name="Mudd A.B."/>
            <person name="Bredeson J.V."/>
            <person name="Baum R."/>
            <person name="Hockemeyer D."/>
            <person name="Rokhsar D.S."/>
        </authorList>
    </citation>
    <scope>NUCLEOTIDE SEQUENCE [LARGE SCALE GENOMIC DNA]</scope>
    <source>
        <strain evidence="3">UTSW_UCB_Mm</strain>
        <tissue evidence="3">Fibroblast cell line</tissue>
    </source>
</reference>
<dbReference type="EMBL" id="VCEA01000002">
    <property type="protein sequence ID" value="KAB0350955.1"/>
    <property type="molecule type" value="Genomic_DNA"/>
</dbReference>
<dbReference type="PRINTS" id="PR00759">
    <property type="entry name" value="BASICPTASE"/>
</dbReference>
<comment type="caution">
    <text evidence="3">The sequence shown here is derived from an EMBL/GenBank/DDBJ whole genome shotgun (WGS) entry which is preliminary data.</text>
</comment>
<feature type="domain" description="BPTI/Kunitz inhibitor" evidence="2">
    <location>
        <begin position="76"/>
        <end position="126"/>
    </location>
</feature>
<evidence type="ECO:0000313" key="4">
    <source>
        <dbReference type="Proteomes" id="UP000326458"/>
    </source>
</evidence>
<dbReference type="InterPro" id="IPR036880">
    <property type="entry name" value="Kunitz_BPTI_sf"/>
</dbReference>
<dbReference type="InterPro" id="IPR020901">
    <property type="entry name" value="Prtase_inh_Kunz-CS"/>
</dbReference>
<dbReference type="Pfam" id="PF00014">
    <property type="entry name" value="Kunitz_BPTI"/>
    <property type="match status" value="1"/>
</dbReference>
<accession>A0A5N3VRC5</accession>
<dbReference type="GO" id="GO:0005615">
    <property type="term" value="C:extracellular space"/>
    <property type="evidence" value="ECO:0007669"/>
    <property type="project" value="TreeGrafter"/>
</dbReference>
<keyword evidence="4" id="KW-1185">Reference proteome</keyword>
<dbReference type="AlphaFoldDB" id="A0A5N3VRC5"/>
<gene>
    <name evidence="3" type="ORF">FD754_015812</name>
</gene>
<dbReference type="PROSITE" id="PS00280">
    <property type="entry name" value="BPTI_KUNITZ_1"/>
    <property type="match status" value="1"/>
</dbReference>
<dbReference type="SUPFAM" id="SSF57362">
    <property type="entry name" value="BPTI-like"/>
    <property type="match status" value="1"/>
</dbReference>
<dbReference type="Gene3D" id="4.10.410.10">
    <property type="entry name" value="Pancreatic trypsin inhibitor Kunitz domain"/>
    <property type="match status" value="1"/>
</dbReference>
<protein>
    <recommendedName>
        <fullName evidence="2">BPTI/Kunitz inhibitor domain-containing protein</fullName>
    </recommendedName>
</protein>
<proteinExistence type="predicted"/>
<dbReference type="InterPro" id="IPR002223">
    <property type="entry name" value="Kunitz_BPTI"/>
</dbReference>
<organism evidence="3 4">
    <name type="scientific">Muntiacus muntjak</name>
    <name type="common">Barking deer</name>
    <name type="synonym">Indian muntjac</name>
    <dbReference type="NCBI Taxonomy" id="9888"/>
    <lineage>
        <taxon>Eukaryota</taxon>
        <taxon>Metazoa</taxon>
        <taxon>Chordata</taxon>
        <taxon>Craniata</taxon>
        <taxon>Vertebrata</taxon>
        <taxon>Euteleostomi</taxon>
        <taxon>Mammalia</taxon>
        <taxon>Eutheria</taxon>
        <taxon>Laurasiatheria</taxon>
        <taxon>Artiodactyla</taxon>
        <taxon>Ruminantia</taxon>
        <taxon>Pecora</taxon>
        <taxon>Cervidae</taxon>
        <taxon>Muntiacinae</taxon>
        <taxon>Muntiacus</taxon>
    </lineage>
</organism>
<dbReference type="PANTHER" id="PTHR10083:SF369">
    <property type="entry name" value="UTERINE PLASMIN_TRYPSIN INHIBITOR"/>
    <property type="match status" value="1"/>
</dbReference>
<evidence type="ECO:0000256" key="1">
    <source>
        <dbReference type="ARBA" id="ARBA00023157"/>
    </source>
</evidence>
<dbReference type="PROSITE" id="PS50279">
    <property type="entry name" value="BPTI_KUNITZ_2"/>
    <property type="match status" value="1"/>
</dbReference>
<dbReference type="SMART" id="SM00131">
    <property type="entry name" value="KU"/>
    <property type="match status" value="1"/>
</dbReference>
<keyword evidence="1" id="KW-1015">Disulfide bond</keyword>
<name>A0A5N3VRC5_MUNMU</name>
<evidence type="ECO:0000313" key="3">
    <source>
        <dbReference type="EMBL" id="KAB0350955.1"/>
    </source>
</evidence>
<dbReference type="PANTHER" id="PTHR10083">
    <property type="entry name" value="KUNITZ-TYPE PROTEASE INHIBITOR-RELATED"/>
    <property type="match status" value="1"/>
</dbReference>
<dbReference type="Proteomes" id="UP000326458">
    <property type="component" value="Unassembled WGS sequence"/>
</dbReference>
<feature type="non-terminal residue" evidence="3">
    <location>
        <position position="128"/>
    </location>
</feature>
<dbReference type="GO" id="GO:0004867">
    <property type="term" value="F:serine-type endopeptidase inhibitor activity"/>
    <property type="evidence" value="ECO:0007669"/>
    <property type="project" value="InterPro"/>
</dbReference>
<evidence type="ECO:0000259" key="2">
    <source>
        <dbReference type="PROSITE" id="PS50279"/>
    </source>
</evidence>